<dbReference type="AlphaFoldDB" id="A0A5Q2RLM7"/>
<dbReference type="InterPro" id="IPR015915">
    <property type="entry name" value="Kelch-typ_b-propeller"/>
</dbReference>
<keyword evidence="1" id="KW-0472">Membrane</keyword>
<evidence type="ECO:0000313" key="3">
    <source>
        <dbReference type="Proteomes" id="UP000334019"/>
    </source>
</evidence>
<proteinExistence type="predicted"/>
<accession>A0A5Q2RLM7</accession>
<name>A0A5Q2RLM7_9ACTN</name>
<gene>
    <name evidence="2" type="ORF">GH723_17490</name>
</gene>
<dbReference type="Gene3D" id="2.120.10.80">
    <property type="entry name" value="Kelch-type beta propeller"/>
    <property type="match status" value="2"/>
</dbReference>
<reference evidence="2 3" key="1">
    <citation type="submission" date="2019-11" db="EMBL/GenBank/DDBJ databases">
        <authorList>
            <person name="He Y."/>
        </authorList>
    </citation>
    <scope>NUCLEOTIDE SEQUENCE [LARGE SCALE GENOMIC DNA]</scope>
    <source>
        <strain evidence="2 3">SCSIO 58843</strain>
    </source>
</reference>
<keyword evidence="3" id="KW-1185">Reference proteome</keyword>
<dbReference type="RefSeq" id="WP_153760846.1">
    <property type="nucleotide sequence ID" value="NZ_CP045851.1"/>
</dbReference>
<dbReference type="InterPro" id="IPR011043">
    <property type="entry name" value="Gal_Oxase/kelch_b-propeller"/>
</dbReference>
<sequence length="552" mass="56866">MIDLSTDDGVREALKEIASWPAPAPIQDATVPYAAERPEPQAPRSAYVLAAVAVLLLIVGAAAILWTGGAAAPVAAARGEWRGMADAPLAPRFEPVTLWTGDELLVWGGYDVDNVELVDGAAYDPSTDEWRTIADVPFEPVRRTGVPVGQPGTSMSYDVDGAVVDGVAYFAVATDESAPLVDLVAYDPLVDAWRMVGRTPFQGVETVTTTGNVLAVVGWRPETDAVGWATVDPASGDWSEPLDVPNSGALAGFPPIGGADDVDGRAAVLRGGPIDRQAPMGFLLEPGTGEVTLLEMPTELPFGAATAGIWGELASDGTLVGVASSDDGQLARVAYRLDPTNGRWSAVASPSAGPTDGDHQAMVVAVRDGTLVLGGLELDGTEGGLRSVPAAQATDEGAHRWQSLPGAPIDLDRVGHVAVWTGDEVIVWGGATAGGSGNVPTVPLADGAIYRLAIASSSVDPLAQQVCPAVATGMRVVGGTLVAGFDTTVGEVAHLLGERTEGSDVPAVVCWYEDAEFLGALEEPAAMTDAMTVHVDGEIVHASTSDGPPRRP</sequence>
<evidence type="ECO:0000313" key="2">
    <source>
        <dbReference type="EMBL" id="QGG96743.1"/>
    </source>
</evidence>
<keyword evidence="1" id="KW-0812">Transmembrane</keyword>
<dbReference type="SUPFAM" id="SSF117281">
    <property type="entry name" value="Kelch motif"/>
    <property type="match status" value="1"/>
</dbReference>
<dbReference type="SUPFAM" id="SSF50965">
    <property type="entry name" value="Galactose oxidase, central domain"/>
    <property type="match status" value="1"/>
</dbReference>
<dbReference type="EMBL" id="CP045851">
    <property type="protein sequence ID" value="QGG96743.1"/>
    <property type="molecule type" value="Genomic_DNA"/>
</dbReference>
<keyword evidence="1" id="KW-1133">Transmembrane helix</keyword>
<organism evidence="2 3">
    <name type="scientific">Actinomarinicola tropica</name>
    <dbReference type="NCBI Taxonomy" id="2789776"/>
    <lineage>
        <taxon>Bacteria</taxon>
        <taxon>Bacillati</taxon>
        <taxon>Actinomycetota</taxon>
        <taxon>Acidimicrobiia</taxon>
        <taxon>Acidimicrobiales</taxon>
        <taxon>Iamiaceae</taxon>
        <taxon>Actinomarinicola</taxon>
    </lineage>
</organism>
<evidence type="ECO:0000256" key="1">
    <source>
        <dbReference type="SAM" id="Phobius"/>
    </source>
</evidence>
<dbReference type="KEGG" id="atq:GH723_17490"/>
<feature type="transmembrane region" description="Helical" evidence="1">
    <location>
        <begin position="46"/>
        <end position="66"/>
    </location>
</feature>
<dbReference type="Proteomes" id="UP000334019">
    <property type="component" value="Chromosome"/>
</dbReference>
<protein>
    <recommendedName>
        <fullName evidence="4">Galactose oxidase</fullName>
    </recommendedName>
</protein>
<evidence type="ECO:0008006" key="4">
    <source>
        <dbReference type="Google" id="ProtNLM"/>
    </source>
</evidence>